<protein>
    <recommendedName>
        <fullName evidence="4">RRM domain-containing protein</fullName>
    </recommendedName>
</protein>
<dbReference type="Proteomes" id="UP000734854">
    <property type="component" value="Unassembled WGS sequence"/>
</dbReference>
<proteinExistence type="predicted"/>
<feature type="domain" description="RRM" evidence="4">
    <location>
        <begin position="99"/>
        <end position="180"/>
    </location>
</feature>
<dbReference type="Gene3D" id="3.30.70.330">
    <property type="match status" value="1"/>
</dbReference>
<dbReference type="SMART" id="SM00360">
    <property type="entry name" value="RRM"/>
    <property type="match status" value="1"/>
</dbReference>
<evidence type="ECO:0000256" key="1">
    <source>
        <dbReference type="ARBA" id="ARBA00022884"/>
    </source>
</evidence>
<feature type="region of interest" description="Disordered" evidence="3">
    <location>
        <begin position="1"/>
        <end position="58"/>
    </location>
</feature>
<sequence>MANTGALNRRKRKRIRKSSRKRWQKKNPEDEDPILFGGAIDGKENRPSSSSSHHSDEIRDVLETRTKDELIEILLDVVASDVDLLARVCAAADSDVARRKVFVHGLGRDATREALLEAFRLYGSVEECNLVIDKATGHAKGYRFVLFRTCVGAIKALKQPQKMVDRHLVSCQLTAARADSAGDFNERKIHASNALEEPFKMFEGHRLYCAKAVAPSQKKKAPAVAITTSPAALLGPAPQPVLAAVAAAQNLMIHRQNPAHAPLLAHHPAAIRNTISG</sequence>
<evidence type="ECO:0000256" key="3">
    <source>
        <dbReference type="SAM" id="MobiDB-lite"/>
    </source>
</evidence>
<dbReference type="Pfam" id="PF00076">
    <property type="entry name" value="RRM_1"/>
    <property type="match status" value="1"/>
</dbReference>
<dbReference type="EMBL" id="JACMSC010000006">
    <property type="protein sequence ID" value="KAG6517162.1"/>
    <property type="molecule type" value="Genomic_DNA"/>
</dbReference>
<dbReference type="InterPro" id="IPR035979">
    <property type="entry name" value="RBD_domain_sf"/>
</dbReference>
<dbReference type="PANTHER" id="PTHR48024:SF9">
    <property type="entry name" value="UBP1-ASSOCIATED PROTEINS 1A-RELATED"/>
    <property type="match status" value="1"/>
</dbReference>
<comment type="caution">
    <text evidence="5">The sequence shown here is derived from an EMBL/GenBank/DDBJ whole genome shotgun (WGS) entry which is preliminary data.</text>
</comment>
<gene>
    <name evidence="5" type="ORF">ZIOFF_020542</name>
</gene>
<dbReference type="GO" id="GO:0003723">
    <property type="term" value="F:RNA binding"/>
    <property type="evidence" value="ECO:0007669"/>
    <property type="project" value="UniProtKB-UniRule"/>
</dbReference>
<feature type="compositionally biased region" description="Basic residues" evidence="3">
    <location>
        <begin position="8"/>
        <end position="25"/>
    </location>
</feature>
<name>A0A8J5H868_ZINOF</name>
<keyword evidence="1 2" id="KW-0694">RNA-binding</keyword>
<keyword evidence="6" id="KW-1185">Reference proteome</keyword>
<evidence type="ECO:0000259" key="4">
    <source>
        <dbReference type="PROSITE" id="PS50102"/>
    </source>
</evidence>
<dbReference type="SUPFAM" id="SSF54928">
    <property type="entry name" value="RNA-binding domain, RBD"/>
    <property type="match status" value="1"/>
</dbReference>
<evidence type="ECO:0000313" key="5">
    <source>
        <dbReference type="EMBL" id="KAG6517162.1"/>
    </source>
</evidence>
<dbReference type="PROSITE" id="PS50102">
    <property type="entry name" value="RRM"/>
    <property type="match status" value="1"/>
</dbReference>
<dbReference type="AlphaFoldDB" id="A0A8J5H868"/>
<dbReference type="InterPro" id="IPR000504">
    <property type="entry name" value="RRM_dom"/>
</dbReference>
<dbReference type="InterPro" id="IPR050886">
    <property type="entry name" value="RNA-binding_reg"/>
</dbReference>
<organism evidence="5 6">
    <name type="scientific">Zingiber officinale</name>
    <name type="common">Ginger</name>
    <name type="synonym">Amomum zingiber</name>
    <dbReference type="NCBI Taxonomy" id="94328"/>
    <lineage>
        <taxon>Eukaryota</taxon>
        <taxon>Viridiplantae</taxon>
        <taxon>Streptophyta</taxon>
        <taxon>Embryophyta</taxon>
        <taxon>Tracheophyta</taxon>
        <taxon>Spermatophyta</taxon>
        <taxon>Magnoliopsida</taxon>
        <taxon>Liliopsida</taxon>
        <taxon>Zingiberales</taxon>
        <taxon>Zingiberaceae</taxon>
        <taxon>Zingiber</taxon>
    </lineage>
</organism>
<dbReference type="GO" id="GO:0005634">
    <property type="term" value="C:nucleus"/>
    <property type="evidence" value="ECO:0007669"/>
    <property type="project" value="TreeGrafter"/>
</dbReference>
<evidence type="ECO:0000256" key="2">
    <source>
        <dbReference type="PROSITE-ProRule" id="PRU00176"/>
    </source>
</evidence>
<dbReference type="PANTHER" id="PTHR48024">
    <property type="entry name" value="GEO13361P1-RELATED"/>
    <property type="match status" value="1"/>
</dbReference>
<dbReference type="InterPro" id="IPR012677">
    <property type="entry name" value="Nucleotide-bd_a/b_plait_sf"/>
</dbReference>
<evidence type="ECO:0000313" key="6">
    <source>
        <dbReference type="Proteomes" id="UP000734854"/>
    </source>
</evidence>
<reference evidence="5 6" key="1">
    <citation type="submission" date="2020-08" db="EMBL/GenBank/DDBJ databases">
        <title>Plant Genome Project.</title>
        <authorList>
            <person name="Zhang R.-G."/>
        </authorList>
    </citation>
    <scope>NUCLEOTIDE SEQUENCE [LARGE SCALE GENOMIC DNA]</scope>
    <source>
        <tissue evidence="5">Rhizome</tissue>
    </source>
</reference>
<accession>A0A8J5H868</accession>